<evidence type="ECO:0000313" key="1">
    <source>
        <dbReference type="EMBL" id="WOK96231.1"/>
    </source>
</evidence>
<keyword evidence="2" id="KW-1185">Reference proteome</keyword>
<dbReference type="Proteomes" id="UP001327560">
    <property type="component" value="Chromosome 2"/>
</dbReference>
<name>A0AAQ3JUA8_9LILI</name>
<sequence>MRDLVRPNVLQSHAVPLKADSTHISTSKNGPKIPPGNTSWANLFKSSSSDFKSFSSFEILSNIKVLSFDFVEFNESELQDLRKSWFSSLIGRFLRKSPPAFSSQRLGLCYLVHV</sequence>
<dbReference type="EMBL" id="CP136891">
    <property type="protein sequence ID" value="WOK96231.1"/>
    <property type="molecule type" value="Genomic_DNA"/>
</dbReference>
<dbReference type="AlphaFoldDB" id="A0AAQ3JUA8"/>
<organism evidence="1 2">
    <name type="scientific">Canna indica</name>
    <name type="common">Indian-shot</name>
    <dbReference type="NCBI Taxonomy" id="4628"/>
    <lineage>
        <taxon>Eukaryota</taxon>
        <taxon>Viridiplantae</taxon>
        <taxon>Streptophyta</taxon>
        <taxon>Embryophyta</taxon>
        <taxon>Tracheophyta</taxon>
        <taxon>Spermatophyta</taxon>
        <taxon>Magnoliopsida</taxon>
        <taxon>Liliopsida</taxon>
        <taxon>Zingiberales</taxon>
        <taxon>Cannaceae</taxon>
        <taxon>Canna</taxon>
    </lineage>
</organism>
<proteinExistence type="predicted"/>
<reference evidence="1 2" key="1">
    <citation type="submission" date="2023-10" db="EMBL/GenBank/DDBJ databases">
        <title>Chromosome-scale genome assembly provides insights into flower coloration mechanisms of Canna indica.</title>
        <authorList>
            <person name="Li C."/>
        </authorList>
    </citation>
    <scope>NUCLEOTIDE SEQUENCE [LARGE SCALE GENOMIC DNA]</scope>
    <source>
        <tissue evidence="1">Flower</tissue>
    </source>
</reference>
<accession>A0AAQ3JUA8</accession>
<protein>
    <submittedName>
        <fullName evidence="1">Uncharacterized protein</fullName>
    </submittedName>
</protein>
<gene>
    <name evidence="1" type="ORF">Cni_G04938</name>
</gene>
<evidence type="ECO:0000313" key="2">
    <source>
        <dbReference type="Proteomes" id="UP001327560"/>
    </source>
</evidence>